<feature type="compositionally biased region" description="Polar residues" evidence="2">
    <location>
        <begin position="749"/>
        <end position="760"/>
    </location>
</feature>
<feature type="transmembrane region" description="Helical" evidence="1">
    <location>
        <begin position="33"/>
        <end position="50"/>
    </location>
</feature>
<feature type="transmembrane region" description="Helical" evidence="1">
    <location>
        <begin position="908"/>
        <end position="925"/>
    </location>
</feature>
<dbReference type="GO" id="GO:0007029">
    <property type="term" value="P:endoplasmic reticulum organization"/>
    <property type="evidence" value="ECO:0007669"/>
    <property type="project" value="TreeGrafter"/>
</dbReference>
<comment type="caution">
    <text evidence="3">The sequence shown here is derived from an EMBL/GenBank/DDBJ whole genome shotgun (WGS) entry which is preliminary data.</text>
</comment>
<feature type="transmembrane region" description="Helical" evidence="1">
    <location>
        <begin position="56"/>
        <end position="76"/>
    </location>
</feature>
<comment type="subcellular location">
    <subcellularLocation>
        <location evidence="1">Membrane</location>
        <topology evidence="1">Multi-pass membrane protein</topology>
    </subcellularLocation>
</comment>
<feature type="region of interest" description="Disordered" evidence="2">
    <location>
        <begin position="257"/>
        <end position="348"/>
    </location>
</feature>
<feature type="compositionally biased region" description="Basic and acidic residues" evidence="2">
    <location>
        <begin position="520"/>
        <end position="529"/>
    </location>
</feature>
<feature type="region of interest" description="Disordered" evidence="2">
    <location>
        <begin position="642"/>
        <end position="728"/>
    </location>
</feature>
<gene>
    <name evidence="3" type="ORF">FSP39_018732</name>
</gene>
<dbReference type="PANTHER" id="PTHR12372">
    <property type="entry name" value="PECANEX"/>
    <property type="match status" value="1"/>
</dbReference>
<feature type="transmembrane region" description="Helical" evidence="1">
    <location>
        <begin position="1312"/>
        <end position="1331"/>
    </location>
</feature>
<feature type="compositionally biased region" description="Polar residues" evidence="2">
    <location>
        <begin position="538"/>
        <end position="550"/>
    </location>
</feature>
<feature type="transmembrane region" description="Helical" evidence="1">
    <location>
        <begin position="883"/>
        <end position="902"/>
    </location>
</feature>
<feature type="transmembrane region" description="Helical" evidence="1">
    <location>
        <begin position="994"/>
        <end position="1019"/>
    </location>
</feature>
<keyword evidence="4" id="KW-1185">Reference proteome</keyword>
<feature type="compositionally biased region" description="Basic and acidic residues" evidence="2">
    <location>
        <begin position="554"/>
        <end position="576"/>
    </location>
</feature>
<keyword evidence="1" id="KW-1133">Transmembrane helix</keyword>
<comment type="similarity">
    <text evidence="1">Belongs to the pecanex family.</text>
</comment>
<feature type="region of interest" description="Disordered" evidence="2">
    <location>
        <begin position="749"/>
        <end position="779"/>
    </location>
</feature>
<feature type="compositionally biased region" description="Polar residues" evidence="2">
    <location>
        <begin position="666"/>
        <end position="685"/>
    </location>
</feature>
<accession>A0AA89BZN5</accession>
<feature type="transmembrane region" description="Helical" evidence="1">
    <location>
        <begin position="1075"/>
        <end position="1094"/>
    </location>
</feature>
<evidence type="ECO:0000313" key="4">
    <source>
        <dbReference type="Proteomes" id="UP001186944"/>
    </source>
</evidence>
<feature type="region of interest" description="Disordered" evidence="2">
    <location>
        <begin position="361"/>
        <end position="614"/>
    </location>
</feature>
<keyword evidence="1" id="KW-0472">Membrane</keyword>
<feature type="compositionally biased region" description="Basic residues" evidence="2">
    <location>
        <begin position="689"/>
        <end position="708"/>
    </location>
</feature>
<feature type="compositionally biased region" description="Basic and acidic residues" evidence="2">
    <location>
        <begin position="642"/>
        <end position="665"/>
    </location>
</feature>
<feature type="region of interest" description="Disordered" evidence="2">
    <location>
        <begin position="126"/>
        <end position="230"/>
    </location>
</feature>
<reference evidence="3" key="1">
    <citation type="submission" date="2019-08" db="EMBL/GenBank/DDBJ databases">
        <title>The improved chromosome-level genome for the pearl oyster Pinctada fucata martensii using PacBio sequencing and Hi-C.</title>
        <authorList>
            <person name="Zheng Z."/>
        </authorList>
    </citation>
    <scope>NUCLEOTIDE SEQUENCE</scope>
    <source>
        <strain evidence="3">ZZ-2019</strain>
        <tissue evidence="3">Adductor muscle</tissue>
    </source>
</reference>
<evidence type="ECO:0000256" key="1">
    <source>
        <dbReference type="RuleBase" id="RU367089"/>
    </source>
</evidence>
<feature type="transmembrane region" description="Helical" evidence="1">
    <location>
        <begin position="1145"/>
        <end position="1164"/>
    </location>
</feature>
<protein>
    <recommendedName>
        <fullName evidence="1">Pecanex-like protein</fullName>
    </recommendedName>
</protein>
<feature type="transmembrane region" description="Helical" evidence="1">
    <location>
        <begin position="1031"/>
        <end position="1055"/>
    </location>
</feature>
<feature type="transmembrane region" description="Helical" evidence="1">
    <location>
        <begin position="1176"/>
        <end position="1192"/>
    </location>
</feature>
<feature type="compositionally biased region" description="Polar residues" evidence="2">
    <location>
        <begin position="465"/>
        <end position="475"/>
    </location>
</feature>
<dbReference type="PANTHER" id="PTHR12372:SF7">
    <property type="entry name" value="PROTEIN PECANEX"/>
    <property type="match status" value="1"/>
</dbReference>
<name>A0AA89BZN5_PINIB</name>
<evidence type="ECO:0000256" key="2">
    <source>
        <dbReference type="SAM" id="MobiDB-lite"/>
    </source>
</evidence>
<feature type="compositionally biased region" description="Basic and acidic residues" evidence="2">
    <location>
        <begin position="709"/>
        <end position="724"/>
    </location>
</feature>
<keyword evidence="1" id="KW-0812">Transmembrane</keyword>
<feature type="compositionally biased region" description="Low complexity" evidence="2">
    <location>
        <begin position="761"/>
        <end position="779"/>
    </location>
</feature>
<feature type="compositionally biased region" description="Basic and acidic residues" evidence="2">
    <location>
        <begin position="425"/>
        <end position="443"/>
    </location>
</feature>
<feature type="transmembrane region" description="Helical" evidence="1">
    <location>
        <begin position="945"/>
        <end position="963"/>
    </location>
</feature>
<dbReference type="GO" id="GO:0016020">
    <property type="term" value="C:membrane"/>
    <property type="evidence" value="ECO:0007669"/>
    <property type="project" value="UniProtKB-SubCell"/>
</dbReference>
<feature type="compositionally biased region" description="Basic residues" evidence="2">
    <location>
        <begin position="273"/>
        <end position="285"/>
    </location>
</feature>
<organism evidence="3 4">
    <name type="scientific">Pinctada imbricata</name>
    <name type="common">Atlantic pearl-oyster</name>
    <name type="synonym">Pinctada martensii</name>
    <dbReference type="NCBI Taxonomy" id="66713"/>
    <lineage>
        <taxon>Eukaryota</taxon>
        <taxon>Metazoa</taxon>
        <taxon>Spiralia</taxon>
        <taxon>Lophotrochozoa</taxon>
        <taxon>Mollusca</taxon>
        <taxon>Bivalvia</taxon>
        <taxon>Autobranchia</taxon>
        <taxon>Pteriomorphia</taxon>
        <taxon>Pterioida</taxon>
        <taxon>Pterioidea</taxon>
        <taxon>Pteriidae</taxon>
        <taxon>Pinctada</taxon>
    </lineage>
</organism>
<dbReference type="EMBL" id="VSWD01000009">
    <property type="protein sequence ID" value="KAK3093672.1"/>
    <property type="molecule type" value="Genomic_DNA"/>
</dbReference>
<proteinExistence type="inferred from homology"/>
<dbReference type="Proteomes" id="UP001186944">
    <property type="component" value="Unassembled WGS sequence"/>
</dbReference>
<sequence length="1382" mass="155144">MGSHIDILLQGIWASLTGGWFYDPHQNIFSNTFHLYLWMALLVLPFILHLTLTPTLAIWTIYCAAIGALFALIKYVNCKLHHMFDTSEVIEEPTEKGDKSSGEKGSKIIELVSNENEVEQIEMVSMSNQSTQANAEEEGEGKEENRRQSVHSRGLQRQGCLVIKERRTTQRPDISGPAPLAECEIDEIDQSQGSADKKEDIKEGSVSSLKGAEGGIDETSDKQTSKSNQITTTAEVAINHRESDGEVEPGEVKDLVKLKEETDSDLSPEGGAKIKKRRKAVRRTKSALETTHELNPRKINPGLEDLHSSLPTRLFMREENSEENEGDNVRGGVFRPTRKRSRREKKDNTVLEDMTIVDLEGLNDGRTSPFKQRAPTPHCRKKQLVTESEKKPGRYGRSVSVDERMMPFRPRLLTPDSHSMKKIKKSDLETKPHDVKQCTESPRDQSGNVDLLANIPHSADVTPRSIGSQSETSHVNPREVSVEVRKHDGVKSKPRPSSAGDIKSLFTPFDPKSATANKNGEIHMRERYLSESSSSASNEGDSTFDTNPDNSPEVVKEEKEEGEVSKPVDENLEKMKKQGAIPKHYIRNPQPKEPSPIQEDTEAGTPSSGEMIDEDFKKKILEILDESSGNSEQMKRLVRAVIEKGKAGDDPGDGTVKEEEGEVRSSKSTTPTENSALLPSQTVQDATGVRHRKLGRSRRRGQRKSKSRSQKEKDKHIAKSHDDTSQGAVHWFQDEKGQWFSYTFGDESGTATSTDVPTQETSGSFSYTSSPSSSESGSTVIYDDSIVNKPTDDDSRPQFFPSRMNIPGFVSPQDFQELLERGRQRLTTCDSSSDSDNFHSIKEEKPKQFYKFQILPKKFLKIRFDRLALLALLDRNLGILENLIAVIIAIIVGALGALVLSSNFYHDIFVFLFCFIIASCQYSLIKSVQPDAASPMHGYNRMVVFSRPFYFCLCCGLMLLLDYCQSQVPSSSLVYGTSTTVVASLQFGRDLLKVFILCFPILFTIGLLPQVNTFLMYLLEQIDMHIFGGNASVSLTSAVYCFVRSLIAVAILYGFCYVAVEVGDSTKACEDKNLAQNAVFSIFSGILVAISYHLSRSASDPTTLWMLIKDCTCPSITESTGEGELVDPLPGKLKKCVIERLQSDLLVGIAVGIIVFSVHISTVFSSPVLQPVLSDILYYMAASVGFLIHYVIPMLRKEMPWLCCSHPVLANRERNFFEVTVTPKIMWFEKMYVWFCFFERNMMYPVVFLCALTRSTPHIICNLGKYVGPLVLVICAMKLLRFSFSNAAKQFLVISFTVFYFKYDYRKAPDTFLVYFFIVSILMSKFCDLMLKMKFIITYIAPWQITWGSAFHAFAQPFSVPRILCTISLKMHFDHQSDHCIW</sequence>
<feature type="compositionally biased region" description="Basic and acidic residues" evidence="2">
    <location>
        <begin position="476"/>
        <end position="491"/>
    </location>
</feature>
<dbReference type="GO" id="GO:0005783">
    <property type="term" value="C:endoplasmic reticulum"/>
    <property type="evidence" value="ECO:0007669"/>
    <property type="project" value="TreeGrafter"/>
</dbReference>
<evidence type="ECO:0000313" key="3">
    <source>
        <dbReference type="EMBL" id="KAK3093672.1"/>
    </source>
</evidence>
<dbReference type="InterPro" id="IPR039797">
    <property type="entry name" value="Pecanex"/>
</dbReference>